<evidence type="ECO:0000313" key="2">
    <source>
        <dbReference type="EMBL" id="AEW94583.1"/>
    </source>
</evidence>
<protein>
    <submittedName>
        <fullName evidence="2">Uncharacterized protein</fullName>
    </submittedName>
</protein>
<dbReference type="PATRIC" id="fig|1003195.11.peg.3743"/>
<accession>F8K0M9</accession>
<evidence type="ECO:0000313" key="3">
    <source>
        <dbReference type="Proteomes" id="UP000007842"/>
    </source>
</evidence>
<keyword evidence="1" id="KW-0472">Membrane</keyword>
<dbReference type="RefSeq" id="WP_014142977.1">
    <property type="nucleotide sequence ID" value="NC_016111.1"/>
</dbReference>
<dbReference type="OrthoDB" id="4231640at2"/>
<name>F8K0M9_STREN</name>
<reference evidence="3" key="1">
    <citation type="submission" date="2011-12" db="EMBL/GenBank/DDBJ databases">
        <title>Complete genome sequence of Streptomyces cattleya strain DSM 46488.</title>
        <authorList>
            <person name="Ou H.-Y."/>
            <person name="Li P."/>
            <person name="Zhao C."/>
            <person name="O'Hagan D."/>
            <person name="Deng Z."/>
        </authorList>
    </citation>
    <scope>NUCLEOTIDE SEQUENCE [LARGE SCALE GENOMIC DNA]</scope>
    <source>
        <strain evidence="3">ATCC 35852 / DSM 46488 / JCM 4925 / NBRC 14057 / NRRL 8057</strain>
    </source>
</reference>
<dbReference type="KEGG" id="sct:SCAT_2230"/>
<accession>G8WP81</accession>
<organism evidence="2 3">
    <name type="scientific">Streptantibioticus cattleyicolor (strain ATCC 35852 / DSM 46488 / JCM 4925 / NBRC 14057 / NRRL 8057)</name>
    <name type="common">Streptomyces cattleya</name>
    <dbReference type="NCBI Taxonomy" id="1003195"/>
    <lineage>
        <taxon>Bacteria</taxon>
        <taxon>Bacillati</taxon>
        <taxon>Actinomycetota</taxon>
        <taxon>Actinomycetes</taxon>
        <taxon>Kitasatosporales</taxon>
        <taxon>Streptomycetaceae</taxon>
        <taxon>Streptantibioticus</taxon>
    </lineage>
</organism>
<dbReference type="KEGG" id="scy:SCATT_22120"/>
<dbReference type="TCDB" id="1.E.32.1.2">
    <property type="family name" value="the actinobacterial 1 tms holin (a-1 holin) family"/>
</dbReference>
<feature type="transmembrane region" description="Helical" evidence="1">
    <location>
        <begin position="14"/>
        <end position="35"/>
    </location>
</feature>
<dbReference type="HOGENOM" id="CLU_165911_0_0_11"/>
<keyword evidence="1" id="KW-0812">Transmembrane</keyword>
<dbReference type="STRING" id="1003195.SCATT_22120"/>
<evidence type="ECO:0000256" key="1">
    <source>
        <dbReference type="SAM" id="Phobius"/>
    </source>
</evidence>
<sequence>MNEPPTGVPAVDAAGIWCAAAVAIAGGLALLWRVVRAVRRTVHRVDDFIDDWQGVPPRPGVPARPGVMERLDRIEHRVGLVVHEVRPNSGSSLRDAVDRVDQRTARIAPDEP</sequence>
<keyword evidence="3" id="KW-1185">Reference proteome</keyword>
<gene>
    <name evidence="2" type="ordered locus">SCATT_22120</name>
</gene>
<dbReference type="AlphaFoldDB" id="F8K0M9"/>
<dbReference type="EMBL" id="CP003219">
    <property type="protein sequence ID" value="AEW94583.1"/>
    <property type="molecule type" value="Genomic_DNA"/>
</dbReference>
<proteinExistence type="predicted"/>
<keyword evidence="1" id="KW-1133">Transmembrane helix</keyword>
<dbReference type="eggNOG" id="ENOG502ZKPU">
    <property type="taxonomic scope" value="Bacteria"/>
</dbReference>
<dbReference type="Proteomes" id="UP000007842">
    <property type="component" value="Chromosome"/>
</dbReference>